<dbReference type="Pfam" id="PF12796">
    <property type="entry name" value="Ank_2"/>
    <property type="match status" value="1"/>
</dbReference>
<evidence type="ECO:0000256" key="2">
    <source>
        <dbReference type="ARBA" id="ARBA00023043"/>
    </source>
</evidence>
<dbReference type="EMBL" id="CAMXCT030000956">
    <property type="protein sequence ID" value="CAL4772424.1"/>
    <property type="molecule type" value="Genomic_DNA"/>
</dbReference>
<dbReference type="SUPFAM" id="SSF48403">
    <property type="entry name" value="Ankyrin repeat"/>
    <property type="match status" value="1"/>
</dbReference>
<evidence type="ECO:0000313" key="5">
    <source>
        <dbReference type="EMBL" id="CAL4772424.1"/>
    </source>
</evidence>
<dbReference type="Proteomes" id="UP001152797">
    <property type="component" value="Unassembled WGS sequence"/>
</dbReference>
<dbReference type="GO" id="GO:0004842">
    <property type="term" value="F:ubiquitin-protein transferase activity"/>
    <property type="evidence" value="ECO:0007669"/>
    <property type="project" value="TreeGrafter"/>
</dbReference>
<dbReference type="Gene3D" id="1.25.40.20">
    <property type="entry name" value="Ankyrin repeat-containing domain"/>
    <property type="match status" value="1"/>
</dbReference>
<dbReference type="InterPro" id="IPR036770">
    <property type="entry name" value="Ankyrin_rpt-contain_sf"/>
</dbReference>
<keyword evidence="5" id="KW-0378">Hydrolase</keyword>
<dbReference type="EMBL" id="CAMXCT020000956">
    <property type="protein sequence ID" value="CAL1138487.1"/>
    <property type="molecule type" value="Genomic_DNA"/>
</dbReference>
<dbReference type="AlphaFoldDB" id="A0A9P1C432"/>
<organism evidence="4">
    <name type="scientific">Cladocopium goreaui</name>
    <dbReference type="NCBI Taxonomy" id="2562237"/>
    <lineage>
        <taxon>Eukaryota</taxon>
        <taxon>Sar</taxon>
        <taxon>Alveolata</taxon>
        <taxon>Dinophyceae</taxon>
        <taxon>Suessiales</taxon>
        <taxon>Symbiodiniaceae</taxon>
        <taxon>Cladocopium</taxon>
    </lineage>
</organism>
<keyword evidence="5" id="KW-0347">Helicase</keyword>
<evidence type="ECO:0000256" key="3">
    <source>
        <dbReference type="PROSITE-ProRule" id="PRU00023"/>
    </source>
</evidence>
<dbReference type="SUPFAM" id="SSF52540">
    <property type="entry name" value="P-loop containing nucleoside triphosphate hydrolases"/>
    <property type="match status" value="1"/>
</dbReference>
<evidence type="ECO:0000313" key="4">
    <source>
        <dbReference type="EMBL" id="CAI3985112.1"/>
    </source>
</evidence>
<dbReference type="Gene3D" id="3.40.50.300">
    <property type="entry name" value="P-loop containing nucleotide triphosphate hydrolases"/>
    <property type="match status" value="1"/>
</dbReference>
<reference evidence="4" key="1">
    <citation type="submission" date="2022-10" db="EMBL/GenBank/DDBJ databases">
        <authorList>
            <person name="Chen Y."/>
            <person name="Dougan E. K."/>
            <person name="Chan C."/>
            <person name="Rhodes N."/>
            <person name="Thang M."/>
        </authorList>
    </citation>
    <scope>NUCLEOTIDE SEQUENCE</scope>
</reference>
<dbReference type="PANTHER" id="PTHR24171">
    <property type="entry name" value="ANKYRIN REPEAT DOMAIN-CONTAINING PROTEIN 39-RELATED"/>
    <property type="match status" value="1"/>
</dbReference>
<keyword evidence="6" id="KW-1185">Reference proteome</keyword>
<gene>
    <name evidence="4" type="ORF">C1SCF055_LOCUS12595</name>
</gene>
<dbReference type="SMART" id="SM00248">
    <property type="entry name" value="ANK"/>
    <property type="match status" value="2"/>
</dbReference>
<keyword evidence="5" id="KW-0067">ATP-binding</keyword>
<keyword evidence="1" id="KW-0677">Repeat</keyword>
<dbReference type="EMBL" id="CAMXCT010000956">
    <property type="protein sequence ID" value="CAI3985112.1"/>
    <property type="molecule type" value="Genomic_DNA"/>
</dbReference>
<protein>
    <submittedName>
        <fullName evidence="5">Helicase ATP-binding domain-containing protein</fullName>
    </submittedName>
</protein>
<feature type="repeat" description="ANK" evidence="3">
    <location>
        <begin position="64"/>
        <end position="98"/>
    </location>
</feature>
<dbReference type="InterPro" id="IPR027417">
    <property type="entry name" value="P-loop_NTPase"/>
</dbReference>
<name>A0A9P1C432_9DINO</name>
<evidence type="ECO:0000313" key="6">
    <source>
        <dbReference type="Proteomes" id="UP001152797"/>
    </source>
</evidence>
<dbReference type="GO" id="GO:0005524">
    <property type="term" value="F:ATP binding"/>
    <property type="evidence" value="ECO:0007669"/>
    <property type="project" value="UniProtKB-KW"/>
</dbReference>
<comment type="caution">
    <text evidence="4">The sequence shown here is derived from an EMBL/GenBank/DDBJ whole genome shotgun (WGS) entry which is preliminary data.</text>
</comment>
<dbReference type="GO" id="GO:0085020">
    <property type="term" value="P:protein K6-linked ubiquitination"/>
    <property type="evidence" value="ECO:0007669"/>
    <property type="project" value="TreeGrafter"/>
</dbReference>
<dbReference type="OrthoDB" id="206733at2759"/>
<feature type="repeat" description="ANK" evidence="3">
    <location>
        <begin position="31"/>
        <end position="63"/>
    </location>
</feature>
<sequence length="923" mass="103327">MFSGFLGALPCSCQGQDATAEDNAVEKKNRLGRTELHNAVCQGDERRVQQLLQNRASVDAKDESGRTPLHLAASEVSGPTKIIKLLLEAKAMTEAKDLGGFTPLNLACDLKCEEAVAVLRGGWQIQMYMESVAIDPCPKAPLDVLHFLPKHMPAVASDANEITFEGIIMSSAEQCWTSFPGKFKAGWDALVNVPAFGDSVACVFLCDSQSGLGEHKKDPKGDGKKCYCYRIYGERADAEYKKFGYIIYVQKKYSECSDLERSKLEQKANAMDAELVFEDDDSSTRDTKEKRAKEKFAQKKTAAFGCSWYDLWFQRVREAVQRGQRLKVVFFPGEVMKGRVDMDALATADLWDGVGLGTSQKCEVATLEAMRKETGDPKWDYDPVDVTDFLISQFKEGDLVEALDADSRRWRKGRILKVPQSGMHTVRHTWNIICNWSRTEFQSEHLRPLVQHTNGFETILQGFQDKKMLRSLEEFFNFQVKQVQRSWSNGRHSIAVKLNISNLRQAHSLRDKVLSGDLDLKINDILSIQMSSGKVLYIAPNKALVFHFIRWLLAFAHADRDSLSRYLSRLLVLYEPYDQAQVPVINGNQILFESATVELEPCQVKVLDEAHCIFCADTDSLIQDRLKSYSARSTVLLSDLSQGSSTTFSVDRHYPNRRSVKLIEVVRSTQRIVAGALSFRLGESGVENVDSLGTHGPPIKTFLFEVQAEQDKMEEYAKHTIAAINYVIYHFPSTNLNNRIALLVKDNDFLGSLSGKLRRHLQHKFAKRYCLVSYETSLNLLPSHLSTRASAQGVQQEQQIILDTVKNAKGLENLIVISIGLDAPIQGGYEDGATRSLLYQGITRAQLASIIVNEFMPDGWLAFLGCLRLSKDTFDKKAAFAETDKGAAAAMLKVKDSRREVAEAAKTLEEEPANISVALSLED</sequence>
<dbReference type="GO" id="GO:0004386">
    <property type="term" value="F:helicase activity"/>
    <property type="evidence" value="ECO:0007669"/>
    <property type="project" value="UniProtKB-KW"/>
</dbReference>
<dbReference type="PANTHER" id="PTHR24171:SF8">
    <property type="entry name" value="BRCA1-ASSOCIATED RING DOMAIN PROTEIN 1"/>
    <property type="match status" value="1"/>
</dbReference>
<proteinExistence type="predicted"/>
<accession>A0A9P1C432</accession>
<evidence type="ECO:0000256" key="1">
    <source>
        <dbReference type="ARBA" id="ARBA00022737"/>
    </source>
</evidence>
<keyword evidence="2 3" id="KW-0040">ANK repeat</keyword>
<keyword evidence="5" id="KW-0547">Nucleotide-binding</keyword>
<reference evidence="5 6" key="2">
    <citation type="submission" date="2024-05" db="EMBL/GenBank/DDBJ databases">
        <authorList>
            <person name="Chen Y."/>
            <person name="Shah S."/>
            <person name="Dougan E. K."/>
            <person name="Thang M."/>
            <person name="Chan C."/>
        </authorList>
    </citation>
    <scope>NUCLEOTIDE SEQUENCE [LARGE SCALE GENOMIC DNA]</scope>
</reference>
<dbReference type="InterPro" id="IPR002110">
    <property type="entry name" value="Ankyrin_rpt"/>
</dbReference>
<dbReference type="CDD" id="cd04508">
    <property type="entry name" value="Tudor_SF"/>
    <property type="match status" value="1"/>
</dbReference>
<dbReference type="PROSITE" id="PS50088">
    <property type="entry name" value="ANK_REPEAT"/>
    <property type="match status" value="2"/>
</dbReference>
<dbReference type="PROSITE" id="PS50297">
    <property type="entry name" value="ANK_REP_REGION"/>
    <property type="match status" value="2"/>
</dbReference>